<dbReference type="EC" id="2.3.1.-" evidence="5"/>
<proteinExistence type="inferred from homology"/>
<gene>
    <name evidence="7" type="ORF">NCDO2118_1346</name>
</gene>
<reference evidence="7 8" key="1">
    <citation type="submission" date="2014-07" db="EMBL/GenBank/DDBJ databases">
        <title>Genome sequence of Lactococcus lactis subsp. lactis NCDO 2118, a GABA-producing strain.</title>
        <authorList>
            <person name="Oliveira L.C."/>
            <person name="Saraiva T.D.L."/>
            <person name="Soares S.C."/>
            <person name="Ramos R.T.J."/>
            <person name="Sa P.H.C.G."/>
            <person name="Carneiro A.R."/>
            <person name="Miranda F."/>
            <person name="Freire M."/>
            <person name="Renan W."/>
            <person name="Oliveira A.F.Jr."/>
            <person name="Santos A.R."/>
            <person name="Pinto A.C."/>
            <person name="Souza B.M."/>
            <person name="Castro C.P."/>
            <person name="Diniz C.A.A."/>
            <person name="Rocha C.S."/>
            <person name="Mariano D.C.B."/>
            <person name="Aguiar E.L."/>
            <person name="Folador E.L."/>
            <person name="Barbosa E.G.V."/>
            <person name="Aburjaile F.F."/>
            <person name="Goncalves L.A."/>
            <person name="Guimaraes L.C."/>
            <person name="Azevedo M.S.P."/>
            <person name="Agresti P.C.M."/>
            <person name="Faria R.F."/>
            <person name="Tiwari S."/>
            <person name="Almeida S.S."/>
            <person name="Hassan S.S."/>
            <person name="Pereira V.B."/>
            <person name="Abreu V.A.C."/>
            <person name="Pereira U.P."/>
            <person name="Dorella F.A."/>
            <person name="Carvalho A.F."/>
            <person name="Pereira F.L."/>
            <person name="Leal C.A.G."/>
            <person name="Figueiredo H.C.P."/>
            <person name="Silva A."/>
            <person name="Miyoshi A."/>
            <person name="Azevedo V."/>
        </authorList>
    </citation>
    <scope>NUCLEOTIDE SEQUENCE [LARGE SCALE GENOMIC DNA]</scope>
    <source>
        <strain evidence="7 8">NCDO 2118</strain>
    </source>
</reference>
<dbReference type="FunFam" id="2.160.10.10:FF:000025">
    <property type="entry name" value="Hexapeptide-repeat containing-acetyltransferase"/>
    <property type="match status" value="1"/>
</dbReference>
<organism evidence="7 8">
    <name type="scientific">Lactococcus lactis subsp. lactis NCDO 2118</name>
    <dbReference type="NCBI Taxonomy" id="1117941"/>
    <lineage>
        <taxon>Bacteria</taxon>
        <taxon>Bacillati</taxon>
        <taxon>Bacillota</taxon>
        <taxon>Bacilli</taxon>
        <taxon>Lactobacillales</taxon>
        <taxon>Streptococcaceae</taxon>
        <taxon>Lactococcus</taxon>
    </lineage>
</organism>
<dbReference type="Pfam" id="PF00132">
    <property type="entry name" value="Hexapep"/>
    <property type="match status" value="1"/>
</dbReference>
<dbReference type="SMART" id="SM01266">
    <property type="entry name" value="Mac"/>
    <property type="match status" value="1"/>
</dbReference>
<dbReference type="AlphaFoldDB" id="A0ABC8A6E6"/>
<feature type="domain" description="Maltose/galactoside acetyltransferase" evidence="6">
    <location>
        <begin position="7"/>
        <end position="61"/>
    </location>
</feature>
<dbReference type="RefSeq" id="WP_012897918.1">
    <property type="nucleotide sequence ID" value="NZ_CP009054.1"/>
</dbReference>
<dbReference type="PROSITE" id="PS00101">
    <property type="entry name" value="HEXAPEP_TRANSFERASES"/>
    <property type="match status" value="1"/>
</dbReference>
<evidence type="ECO:0000256" key="4">
    <source>
        <dbReference type="ARBA" id="ARBA00023315"/>
    </source>
</evidence>
<sequence>MAVDFDYQEMLLGNLYLAGNILPENKSIHGKKIIQKINNTPIEEKETIVALERQVFGKTGDNLYVTPPFQVDYGRHVEIGNNFYANMDCIFLDVNKIKIGNNVMVGPRVSFYTAGHPIDPQIRIEELEFGLPITVEDNVWIGGNATILPGVTIGKNSIIAAGAVVTKDVAANTIVGGNPAQLIRAINEEDKRYWNKKKEEYQLRLKEKQK</sequence>
<evidence type="ECO:0000259" key="6">
    <source>
        <dbReference type="SMART" id="SM01266"/>
    </source>
</evidence>
<evidence type="ECO:0000256" key="5">
    <source>
        <dbReference type="RuleBase" id="RU367021"/>
    </source>
</evidence>
<dbReference type="InterPro" id="IPR001451">
    <property type="entry name" value="Hexapep"/>
</dbReference>
<dbReference type="Gene3D" id="2.160.10.10">
    <property type="entry name" value="Hexapeptide repeat proteins"/>
    <property type="match status" value="1"/>
</dbReference>
<keyword evidence="4 5" id="KW-0012">Acyltransferase</keyword>
<dbReference type="PANTHER" id="PTHR43017:SF1">
    <property type="entry name" value="ACETYLTRANSFERASE YJL218W-RELATED"/>
    <property type="match status" value="1"/>
</dbReference>
<dbReference type="KEGG" id="llx:NCDO2118_1346"/>
<dbReference type="InterPro" id="IPR018357">
    <property type="entry name" value="Hexapep_transf_CS"/>
</dbReference>
<dbReference type="InterPro" id="IPR039369">
    <property type="entry name" value="LacA-like"/>
</dbReference>
<keyword evidence="3" id="KW-0677">Repeat</keyword>
<evidence type="ECO:0000313" key="8">
    <source>
        <dbReference type="Proteomes" id="UP000028594"/>
    </source>
</evidence>
<dbReference type="InterPro" id="IPR011004">
    <property type="entry name" value="Trimer_LpxA-like_sf"/>
</dbReference>
<dbReference type="SUPFAM" id="SSF51161">
    <property type="entry name" value="Trimeric LpxA-like enzymes"/>
    <property type="match status" value="1"/>
</dbReference>
<name>A0ABC8A6E6_LACLL</name>
<protein>
    <recommendedName>
        <fullName evidence="5">Acetyltransferase</fullName>
        <ecNumber evidence="5">2.3.1.-</ecNumber>
    </recommendedName>
</protein>
<dbReference type="CDD" id="cd03357">
    <property type="entry name" value="LbH_MAT_GAT"/>
    <property type="match status" value="1"/>
</dbReference>
<dbReference type="GO" id="GO:0016407">
    <property type="term" value="F:acetyltransferase activity"/>
    <property type="evidence" value="ECO:0007669"/>
    <property type="project" value="UniProtKB-UniRule"/>
</dbReference>
<dbReference type="Proteomes" id="UP000028594">
    <property type="component" value="Chromosome"/>
</dbReference>
<dbReference type="EMBL" id="CP009054">
    <property type="protein sequence ID" value="AII12825.1"/>
    <property type="molecule type" value="Genomic_DNA"/>
</dbReference>
<dbReference type="PANTHER" id="PTHR43017">
    <property type="entry name" value="GALACTOSIDE O-ACETYLTRANSFERASE"/>
    <property type="match status" value="1"/>
</dbReference>
<dbReference type="Pfam" id="PF12464">
    <property type="entry name" value="Mac"/>
    <property type="match status" value="1"/>
</dbReference>
<evidence type="ECO:0000256" key="2">
    <source>
        <dbReference type="ARBA" id="ARBA00022679"/>
    </source>
</evidence>
<evidence type="ECO:0000256" key="1">
    <source>
        <dbReference type="ARBA" id="ARBA00007274"/>
    </source>
</evidence>
<keyword evidence="2 5" id="KW-0808">Transferase</keyword>
<evidence type="ECO:0000313" key="7">
    <source>
        <dbReference type="EMBL" id="AII12825.1"/>
    </source>
</evidence>
<accession>A0ABC8A6E6</accession>
<dbReference type="InterPro" id="IPR024688">
    <property type="entry name" value="Mac_dom"/>
</dbReference>
<evidence type="ECO:0000256" key="3">
    <source>
        <dbReference type="ARBA" id="ARBA00022737"/>
    </source>
</evidence>
<comment type="similarity">
    <text evidence="1 5">Belongs to the transferase hexapeptide repeat family.</text>
</comment>